<protein>
    <recommendedName>
        <fullName evidence="3">Transposase</fullName>
    </recommendedName>
</protein>
<evidence type="ECO:0008006" key="3">
    <source>
        <dbReference type="Google" id="ProtNLM"/>
    </source>
</evidence>
<organism evidence="1 2">
    <name type="scientific">Caerostris extrusa</name>
    <name type="common">Bark spider</name>
    <name type="synonym">Caerostris bankana</name>
    <dbReference type="NCBI Taxonomy" id="172846"/>
    <lineage>
        <taxon>Eukaryota</taxon>
        <taxon>Metazoa</taxon>
        <taxon>Ecdysozoa</taxon>
        <taxon>Arthropoda</taxon>
        <taxon>Chelicerata</taxon>
        <taxon>Arachnida</taxon>
        <taxon>Araneae</taxon>
        <taxon>Araneomorphae</taxon>
        <taxon>Entelegynae</taxon>
        <taxon>Araneoidea</taxon>
        <taxon>Araneidae</taxon>
        <taxon>Caerostris</taxon>
    </lineage>
</organism>
<comment type="caution">
    <text evidence="1">The sequence shown here is derived from an EMBL/GenBank/DDBJ whole genome shotgun (WGS) entry which is preliminary data.</text>
</comment>
<sequence length="132" mass="15892">MSCSTYFRVPHGKKFMFHIWKENVPHVKKKSVVFHVRKHFRVPHMERKCSTCGKKNVVPRMKTFSCSTYGRNSCFHIWKKNVPHMERNSCSTYEKNVPHMKKNVVFHVRKHFRVPHVERNSCSTYGKKMFHI</sequence>
<dbReference type="EMBL" id="BPLR01019651">
    <property type="protein sequence ID" value="GIX70151.1"/>
    <property type="molecule type" value="Genomic_DNA"/>
</dbReference>
<name>A0AAV4MFD0_CAEEX</name>
<reference evidence="1 2" key="1">
    <citation type="submission" date="2021-06" db="EMBL/GenBank/DDBJ databases">
        <title>Caerostris extrusa draft genome.</title>
        <authorList>
            <person name="Kono N."/>
            <person name="Arakawa K."/>
        </authorList>
    </citation>
    <scope>NUCLEOTIDE SEQUENCE [LARGE SCALE GENOMIC DNA]</scope>
</reference>
<proteinExistence type="predicted"/>
<dbReference type="AlphaFoldDB" id="A0AAV4MFD0"/>
<keyword evidence="2" id="KW-1185">Reference proteome</keyword>
<dbReference type="Proteomes" id="UP001054945">
    <property type="component" value="Unassembled WGS sequence"/>
</dbReference>
<evidence type="ECO:0000313" key="2">
    <source>
        <dbReference type="Proteomes" id="UP001054945"/>
    </source>
</evidence>
<gene>
    <name evidence="1" type="ORF">CEXT_317091</name>
</gene>
<accession>A0AAV4MFD0</accession>
<evidence type="ECO:0000313" key="1">
    <source>
        <dbReference type="EMBL" id="GIX70151.1"/>
    </source>
</evidence>